<protein>
    <submittedName>
        <fullName evidence="5">SPOSA6832_02376-mRNA-1:cds</fullName>
    </submittedName>
</protein>
<evidence type="ECO:0000313" key="6">
    <source>
        <dbReference type="Proteomes" id="UP000243876"/>
    </source>
</evidence>
<name>A0A0D6EL91_SPOSA</name>
<evidence type="ECO:0000313" key="5">
    <source>
        <dbReference type="EMBL" id="CEQ40734.1"/>
    </source>
</evidence>
<feature type="compositionally biased region" description="Low complexity" evidence="3">
    <location>
        <begin position="213"/>
        <end position="222"/>
    </location>
</feature>
<organism evidence="5 6">
    <name type="scientific">Sporidiobolus salmonicolor</name>
    <name type="common">Yeast-like fungus</name>
    <name type="synonym">Sporobolomyces salmonicolor</name>
    <dbReference type="NCBI Taxonomy" id="5005"/>
    <lineage>
        <taxon>Eukaryota</taxon>
        <taxon>Fungi</taxon>
        <taxon>Dikarya</taxon>
        <taxon>Basidiomycota</taxon>
        <taxon>Pucciniomycotina</taxon>
        <taxon>Microbotryomycetes</taxon>
        <taxon>Sporidiobolales</taxon>
        <taxon>Sporidiobolaceae</taxon>
        <taxon>Sporobolomyces</taxon>
    </lineage>
</organism>
<feature type="compositionally biased region" description="Gly residues" evidence="3">
    <location>
        <begin position="306"/>
        <end position="329"/>
    </location>
</feature>
<dbReference type="PROSITE" id="PS50250">
    <property type="entry name" value="PCI"/>
    <property type="match status" value="1"/>
</dbReference>
<gene>
    <name evidence="5" type="primary">SPOSA6832_02376</name>
</gene>
<comment type="similarity">
    <text evidence="1">Belongs to the CSN7/EIF3M family. CSN7 subfamily.</text>
</comment>
<dbReference type="PANTHER" id="PTHR15350">
    <property type="entry name" value="COP9 SIGNALOSOME COMPLEX SUBUNIT 7/DENDRITIC CELL PROTEIN GA17"/>
    <property type="match status" value="1"/>
</dbReference>
<sequence>MAHLEDDFAAYTTIGDRVVPAAPTQRPAQAGPQGPKFGVPAKLEPYTLLAKSARGAGAANLVRQAVAAPGVYVFSELLELPSINDLATHEQHAAHYRLLELFAYGTWADYTAKRESFPALKPEEETKLKHLTVLSLASESRVIPYATLLSTLDLPSIPALEDLLIEAIYANILTGRLDQKESRLQVVSSLGRDVRPSTPSPSPAGDDAMQLDSSSAAPTSTSAPSIASLHASLTSWLDTISTVLSSLDQHIASLAAAALNSSARALAHEEKVKAMAVEVAKSAAGSKEGKAGWKETASMTRSGIMGASGGGGGGATAAGGGGGGGGGGDMDVDSPLAAGGITRGAMSPSGAGGRTRKRGRNL</sequence>
<feature type="domain" description="PCI" evidence="4">
    <location>
        <begin position="17"/>
        <end position="191"/>
    </location>
</feature>
<dbReference type="OrthoDB" id="10265275at2759"/>
<reference evidence="6" key="1">
    <citation type="submission" date="2015-02" db="EMBL/GenBank/DDBJ databases">
        <authorList>
            <person name="Gon?alves P."/>
        </authorList>
    </citation>
    <scope>NUCLEOTIDE SEQUENCE [LARGE SCALE GENOMIC DNA]</scope>
</reference>
<evidence type="ECO:0000256" key="3">
    <source>
        <dbReference type="SAM" id="MobiDB-lite"/>
    </source>
</evidence>
<evidence type="ECO:0000256" key="2">
    <source>
        <dbReference type="ARBA" id="ARBA00022790"/>
    </source>
</evidence>
<dbReference type="InterPro" id="IPR045237">
    <property type="entry name" value="COPS7/eIF3m"/>
</dbReference>
<evidence type="ECO:0000256" key="1">
    <source>
        <dbReference type="ARBA" id="ARBA00008482"/>
    </source>
</evidence>
<feature type="region of interest" description="Disordered" evidence="3">
    <location>
        <begin position="306"/>
        <end position="362"/>
    </location>
</feature>
<proteinExistence type="inferred from homology"/>
<dbReference type="EMBL" id="CENE01000008">
    <property type="protein sequence ID" value="CEQ40734.1"/>
    <property type="molecule type" value="Genomic_DNA"/>
</dbReference>
<evidence type="ECO:0000259" key="4">
    <source>
        <dbReference type="PROSITE" id="PS50250"/>
    </source>
</evidence>
<dbReference type="AlphaFoldDB" id="A0A0D6EL91"/>
<dbReference type="Proteomes" id="UP000243876">
    <property type="component" value="Unassembled WGS sequence"/>
</dbReference>
<dbReference type="Pfam" id="PF22061">
    <property type="entry name" value="CSN7_HB_subdom"/>
    <property type="match status" value="1"/>
</dbReference>
<keyword evidence="6" id="KW-1185">Reference proteome</keyword>
<dbReference type="InterPro" id="IPR000717">
    <property type="entry name" value="PCI_dom"/>
</dbReference>
<keyword evidence="2" id="KW-0736">Signalosome</keyword>
<dbReference type="Pfam" id="PF01399">
    <property type="entry name" value="PCI"/>
    <property type="match status" value="1"/>
</dbReference>
<accession>A0A0D6EL91</accession>
<dbReference type="PANTHER" id="PTHR15350:SF5">
    <property type="entry name" value="COP9 SIGNALOSOME COMPLEX SUBUNIT 7"/>
    <property type="match status" value="1"/>
</dbReference>
<feature type="region of interest" description="Disordered" evidence="3">
    <location>
        <begin position="188"/>
        <end position="222"/>
    </location>
</feature>
<dbReference type="GO" id="GO:0008180">
    <property type="term" value="C:COP9 signalosome"/>
    <property type="evidence" value="ECO:0007669"/>
    <property type="project" value="UniProtKB-KW"/>
</dbReference>